<keyword evidence="4" id="KW-0274">FAD</keyword>
<dbReference type="SUPFAM" id="SSF51905">
    <property type="entry name" value="FAD/NAD(P)-binding domain"/>
    <property type="match status" value="1"/>
</dbReference>
<comment type="similarity">
    <text evidence="2">Belongs to the NADH dehydrogenase family.</text>
</comment>
<proteinExistence type="inferred from homology"/>
<name>A0A0W1KJS3_9ACTO</name>
<keyword evidence="5" id="KW-0560">Oxidoreductase</keyword>
<evidence type="ECO:0000313" key="7">
    <source>
        <dbReference type="Proteomes" id="UP000054404"/>
    </source>
</evidence>
<evidence type="ECO:0000256" key="5">
    <source>
        <dbReference type="ARBA" id="ARBA00023002"/>
    </source>
</evidence>
<dbReference type="RefSeq" id="WP_062613772.1">
    <property type="nucleotide sequence ID" value="NZ_CALTZF010000008.1"/>
</dbReference>
<evidence type="ECO:0000313" key="6">
    <source>
        <dbReference type="EMBL" id="KTF03895.1"/>
    </source>
</evidence>
<gene>
    <name evidence="6" type="ORF">AQZ59_01224</name>
</gene>
<evidence type="ECO:0000256" key="1">
    <source>
        <dbReference type="ARBA" id="ARBA00001974"/>
    </source>
</evidence>
<dbReference type="Gene3D" id="3.50.50.100">
    <property type="match status" value="1"/>
</dbReference>
<dbReference type="PATRIC" id="fig|59561.3.peg.1217"/>
<dbReference type="PANTHER" id="PTHR42913:SF6">
    <property type="entry name" value="SULFIDE-QUINONE REDUCTASE"/>
    <property type="match status" value="1"/>
</dbReference>
<dbReference type="InterPro" id="IPR051169">
    <property type="entry name" value="NADH-Q_oxidoreductase"/>
</dbReference>
<accession>A0A0W1KJS3</accession>
<organism evidence="6 7">
    <name type="scientific">Trueperella bernardiae</name>
    <dbReference type="NCBI Taxonomy" id="59561"/>
    <lineage>
        <taxon>Bacteria</taxon>
        <taxon>Bacillati</taxon>
        <taxon>Actinomycetota</taxon>
        <taxon>Actinomycetes</taxon>
        <taxon>Actinomycetales</taxon>
        <taxon>Actinomycetaceae</taxon>
        <taxon>Trueperella</taxon>
    </lineage>
</organism>
<dbReference type="GO" id="GO:0019646">
    <property type="term" value="P:aerobic electron transport chain"/>
    <property type="evidence" value="ECO:0007669"/>
    <property type="project" value="TreeGrafter"/>
</dbReference>
<dbReference type="InterPro" id="IPR036188">
    <property type="entry name" value="FAD/NAD-bd_sf"/>
</dbReference>
<comment type="caution">
    <text evidence="6">The sequence shown here is derived from an EMBL/GenBank/DDBJ whole genome shotgun (WGS) entry which is preliminary data.</text>
</comment>
<protein>
    <submittedName>
        <fullName evidence="6">Pyridine nucleotide-disulfide oxidoreductase</fullName>
    </submittedName>
</protein>
<dbReference type="Proteomes" id="UP000054404">
    <property type="component" value="Unassembled WGS sequence"/>
</dbReference>
<dbReference type="OrthoDB" id="9802771at2"/>
<evidence type="ECO:0000256" key="2">
    <source>
        <dbReference type="ARBA" id="ARBA00005272"/>
    </source>
</evidence>
<keyword evidence="7" id="KW-1185">Reference proteome</keyword>
<dbReference type="AlphaFoldDB" id="A0A0W1KJS3"/>
<dbReference type="PANTHER" id="PTHR42913">
    <property type="entry name" value="APOPTOSIS-INDUCING FACTOR 1"/>
    <property type="match status" value="1"/>
</dbReference>
<comment type="cofactor">
    <cofactor evidence="1">
        <name>FAD</name>
        <dbReference type="ChEBI" id="CHEBI:57692"/>
    </cofactor>
</comment>
<keyword evidence="3" id="KW-0285">Flavoprotein</keyword>
<dbReference type="InterPro" id="IPR023753">
    <property type="entry name" value="FAD/NAD-binding_dom"/>
</dbReference>
<dbReference type="Pfam" id="PF07992">
    <property type="entry name" value="Pyr_redox_2"/>
    <property type="match status" value="1"/>
</dbReference>
<dbReference type="GO" id="GO:0003955">
    <property type="term" value="F:NAD(P)H dehydrogenase (quinone) activity"/>
    <property type="evidence" value="ECO:0007669"/>
    <property type="project" value="TreeGrafter"/>
</dbReference>
<reference evidence="6 7" key="1">
    <citation type="submission" date="2015-11" db="EMBL/GenBank/DDBJ databases">
        <title>Draft Genome Sequence of the Type Strain Trueperella bernardiae LCDC 89-0504T, Isolated from Blood Culture.</title>
        <authorList>
            <person name="Bernier A.-M."/>
            <person name="Bernard K."/>
        </authorList>
    </citation>
    <scope>NUCLEOTIDE SEQUENCE [LARGE SCALE GENOMIC DNA]</scope>
    <source>
        <strain evidence="6 7">LCDC 89-0504</strain>
    </source>
</reference>
<evidence type="ECO:0000256" key="3">
    <source>
        <dbReference type="ARBA" id="ARBA00022630"/>
    </source>
</evidence>
<evidence type="ECO:0000256" key="4">
    <source>
        <dbReference type="ARBA" id="ARBA00022827"/>
    </source>
</evidence>
<sequence length="487" mass="53365">MATVVVLGAGISGHTTALHLKRMLGKSHKVVVVSPNSHWNWIPSNIWVGTGRMKKKDVVFPLAPIYKRKGVDFRQARATVIHPEGDAGDSRPYVEVVYTDPKREGEEEKIHYDYLVNATGPRLNFGATPGLGPDNGYTVSVCTADHAVEANEKLMESIEKMKRGERQTLVVGMGAGNCTCEGAAFEYTFNVDHELKRYGVRDKADLIYLTNEYELGDFGVGGMQFVERGFKQSSKMWTESIFTERGVASILGAGCKEITEDTIKYEVVDDDKTYELKYDFAMLLPPFTGQGLSAVDKDGEPIEGLFNPANFMKVDANYTPKSYDEWLATDWPEKYEVPQYPNMFAVGIAFAPPHPISKPRASALGTAIAPAPPRTGMPSGVMGKTVALTIRDRIKNGASAPAHEASMSRLGAVCVASAGNDILNGSAASMAMYPVVPNYQKYPQTGGRNTKLTTGKIGLSGHWMKTFLHYLFIYKAKALPGWTLIPE</sequence>
<dbReference type="STRING" id="59561.AQZ59_01224"/>
<dbReference type="EMBL" id="LNIZ01000005">
    <property type="protein sequence ID" value="KTF03895.1"/>
    <property type="molecule type" value="Genomic_DNA"/>
</dbReference>